<dbReference type="Pfam" id="PF02311">
    <property type="entry name" value="AraC_binding"/>
    <property type="match status" value="1"/>
</dbReference>
<dbReference type="InterPro" id="IPR018062">
    <property type="entry name" value="HTH_AraC-typ_CS"/>
</dbReference>
<dbReference type="AlphaFoldDB" id="A0A368JNC8"/>
<dbReference type="InterPro" id="IPR003313">
    <property type="entry name" value="AraC-bd"/>
</dbReference>
<keyword evidence="3" id="KW-0804">Transcription</keyword>
<dbReference type="Gene3D" id="2.60.120.280">
    <property type="entry name" value="Regulatory protein AraC"/>
    <property type="match status" value="1"/>
</dbReference>
<dbReference type="PANTHER" id="PTHR43280">
    <property type="entry name" value="ARAC-FAMILY TRANSCRIPTIONAL REGULATOR"/>
    <property type="match status" value="1"/>
</dbReference>
<dbReference type="RefSeq" id="WP_114407548.1">
    <property type="nucleotide sequence ID" value="NZ_QOWE01000015.1"/>
</dbReference>
<keyword evidence="2" id="KW-0238">DNA-binding</keyword>
<dbReference type="InterPro" id="IPR009057">
    <property type="entry name" value="Homeodomain-like_sf"/>
</dbReference>
<feature type="domain" description="HTH araC/xylS-type" evidence="4">
    <location>
        <begin position="192"/>
        <end position="290"/>
    </location>
</feature>
<evidence type="ECO:0000313" key="6">
    <source>
        <dbReference type="Proteomes" id="UP000253383"/>
    </source>
</evidence>
<evidence type="ECO:0000256" key="2">
    <source>
        <dbReference type="ARBA" id="ARBA00023125"/>
    </source>
</evidence>
<dbReference type="Proteomes" id="UP000253383">
    <property type="component" value="Unassembled WGS sequence"/>
</dbReference>
<keyword evidence="6" id="KW-1185">Reference proteome</keyword>
<dbReference type="InterPro" id="IPR037923">
    <property type="entry name" value="HTH-like"/>
</dbReference>
<dbReference type="SUPFAM" id="SSF46689">
    <property type="entry name" value="Homeodomain-like"/>
    <property type="match status" value="2"/>
</dbReference>
<dbReference type="SUPFAM" id="SSF51215">
    <property type="entry name" value="Regulatory protein AraC"/>
    <property type="match status" value="1"/>
</dbReference>
<dbReference type="InterPro" id="IPR020449">
    <property type="entry name" value="Tscrpt_reg_AraC-type_HTH"/>
</dbReference>
<dbReference type="InterPro" id="IPR018060">
    <property type="entry name" value="HTH_AraC"/>
</dbReference>
<dbReference type="PRINTS" id="PR00032">
    <property type="entry name" value="HTHARAC"/>
</dbReference>
<proteinExistence type="predicted"/>
<evidence type="ECO:0000313" key="5">
    <source>
        <dbReference type="EMBL" id="RCR68083.1"/>
    </source>
</evidence>
<dbReference type="GO" id="GO:0043565">
    <property type="term" value="F:sequence-specific DNA binding"/>
    <property type="evidence" value="ECO:0007669"/>
    <property type="project" value="InterPro"/>
</dbReference>
<dbReference type="CDD" id="cd06986">
    <property type="entry name" value="cupin_MmsR-like_N"/>
    <property type="match status" value="1"/>
</dbReference>
<dbReference type="PROSITE" id="PS01124">
    <property type="entry name" value="HTH_ARAC_FAMILY_2"/>
    <property type="match status" value="1"/>
</dbReference>
<protein>
    <submittedName>
        <fullName evidence="5">AraC family transcriptional regulator</fullName>
    </submittedName>
</protein>
<reference evidence="5 6" key="1">
    <citation type="submission" date="2018-07" db="EMBL/GenBank/DDBJ databases">
        <title>Genome analysis of Larkinella rosea.</title>
        <authorList>
            <person name="Zhou Z."/>
            <person name="Wang G."/>
        </authorList>
    </citation>
    <scope>NUCLEOTIDE SEQUENCE [LARGE SCALE GENOMIC DNA]</scope>
    <source>
        <strain evidence="6">zzj9</strain>
    </source>
</reference>
<gene>
    <name evidence="5" type="ORF">DUE52_18650</name>
</gene>
<dbReference type="Pfam" id="PF12833">
    <property type="entry name" value="HTH_18"/>
    <property type="match status" value="1"/>
</dbReference>
<dbReference type="PROSITE" id="PS00041">
    <property type="entry name" value="HTH_ARAC_FAMILY_1"/>
    <property type="match status" value="1"/>
</dbReference>
<dbReference type="SMART" id="SM00342">
    <property type="entry name" value="HTH_ARAC"/>
    <property type="match status" value="1"/>
</dbReference>
<dbReference type="PANTHER" id="PTHR43280:SF30">
    <property type="entry name" value="MMSAB OPERON REGULATORY PROTEIN"/>
    <property type="match status" value="1"/>
</dbReference>
<name>A0A368JNC8_9BACT</name>
<accession>A0A368JNC8</accession>
<dbReference type="EMBL" id="QOWE01000015">
    <property type="protein sequence ID" value="RCR68083.1"/>
    <property type="molecule type" value="Genomic_DNA"/>
</dbReference>
<comment type="caution">
    <text evidence="5">The sequence shown here is derived from an EMBL/GenBank/DDBJ whole genome shotgun (WGS) entry which is preliminary data.</text>
</comment>
<keyword evidence="1" id="KW-0805">Transcription regulation</keyword>
<evidence type="ECO:0000256" key="3">
    <source>
        <dbReference type="ARBA" id="ARBA00023163"/>
    </source>
</evidence>
<dbReference type="OrthoDB" id="9813413at2"/>
<sequence length="293" mass="33961">MIKKKEGFAGQRSYVLPGELKKLIAVHPLCESLYITDIGYYPKAAFHDRERRKGSPQHILIYCIQGEGWYVLNDRKYTVKPNQVFILPADQAHRYGTDAQNPWTIYWLHFTGSRSHHFLQFLKQDTDLSPVTVSPQPERFQLFDDILSHVEMSYNMDNIVYANSSLSRFLATFNNAVYNPNQFAQPENDPISRTIAFMKENLSKNLTLEDLAQIAGMSASHYSAVFRTKVQSAPINFFTFLKIQESCRLLENTQLRIKEVAYQIGYSDPYHFSRVFAHVMGVSPRDFRKLRKS</sequence>
<organism evidence="5 6">
    <name type="scientific">Larkinella punicea</name>
    <dbReference type="NCBI Taxonomy" id="2315727"/>
    <lineage>
        <taxon>Bacteria</taxon>
        <taxon>Pseudomonadati</taxon>
        <taxon>Bacteroidota</taxon>
        <taxon>Cytophagia</taxon>
        <taxon>Cytophagales</taxon>
        <taxon>Spirosomataceae</taxon>
        <taxon>Larkinella</taxon>
    </lineage>
</organism>
<evidence type="ECO:0000259" key="4">
    <source>
        <dbReference type="PROSITE" id="PS01124"/>
    </source>
</evidence>
<dbReference type="Gene3D" id="1.10.10.60">
    <property type="entry name" value="Homeodomain-like"/>
    <property type="match status" value="2"/>
</dbReference>
<dbReference type="GO" id="GO:0003700">
    <property type="term" value="F:DNA-binding transcription factor activity"/>
    <property type="evidence" value="ECO:0007669"/>
    <property type="project" value="InterPro"/>
</dbReference>
<evidence type="ECO:0000256" key="1">
    <source>
        <dbReference type="ARBA" id="ARBA00023015"/>
    </source>
</evidence>